<keyword evidence="3" id="KW-1185">Reference proteome</keyword>
<dbReference type="Proteomes" id="UP001066276">
    <property type="component" value="Chromosome 10"/>
</dbReference>
<organism evidence="2 3">
    <name type="scientific">Pleurodeles waltl</name>
    <name type="common">Iberian ribbed newt</name>
    <dbReference type="NCBI Taxonomy" id="8319"/>
    <lineage>
        <taxon>Eukaryota</taxon>
        <taxon>Metazoa</taxon>
        <taxon>Chordata</taxon>
        <taxon>Craniata</taxon>
        <taxon>Vertebrata</taxon>
        <taxon>Euteleostomi</taxon>
        <taxon>Amphibia</taxon>
        <taxon>Batrachia</taxon>
        <taxon>Caudata</taxon>
        <taxon>Salamandroidea</taxon>
        <taxon>Salamandridae</taxon>
        <taxon>Pleurodelinae</taxon>
        <taxon>Pleurodeles</taxon>
    </lineage>
</organism>
<dbReference type="AlphaFoldDB" id="A0AAV7M308"/>
<feature type="region of interest" description="Disordered" evidence="1">
    <location>
        <begin position="54"/>
        <end position="145"/>
    </location>
</feature>
<accession>A0AAV7M308</accession>
<dbReference type="EMBL" id="JANPWB010000014">
    <property type="protein sequence ID" value="KAJ1097494.1"/>
    <property type="molecule type" value="Genomic_DNA"/>
</dbReference>
<feature type="compositionally biased region" description="Basic and acidic residues" evidence="1">
    <location>
        <begin position="1"/>
        <end position="12"/>
    </location>
</feature>
<feature type="compositionally biased region" description="Basic and acidic residues" evidence="1">
    <location>
        <begin position="19"/>
        <end position="29"/>
    </location>
</feature>
<feature type="region of interest" description="Disordered" evidence="1">
    <location>
        <begin position="1"/>
        <end position="42"/>
    </location>
</feature>
<protein>
    <submittedName>
        <fullName evidence="2">Uncharacterized protein</fullName>
    </submittedName>
</protein>
<proteinExistence type="predicted"/>
<sequence>MKLETYCSRETDSSPPFRVDPESDRHTTAPEESNAITIGNPDIWIPINLPGREGEVAGQTEEEKLVGAGNPDIRVPESVKTEEGLCVARAREEKDAEGNDNKKTRTEIAGNEGDEGRSGPHLGRTPRSTRETPTAGQGNPERLELCHVPGRTWLKQGDGKDVMRFAKTGVL</sequence>
<feature type="compositionally biased region" description="Basic and acidic residues" evidence="1">
    <location>
        <begin position="74"/>
        <end position="106"/>
    </location>
</feature>
<evidence type="ECO:0000313" key="3">
    <source>
        <dbReference type="Proteomes" id="UP001066276"/>
    </source>
</evidence>
<gene>
    <name evidence="2" type="ORF">NDU88_002612</name>
</gene>
<comment type="caution">
    <text evidence="2">The sequence shown here is derived from an EMBL/GenBank/DDBJ whole genome shotgun (WGS) entry which is preliminary data.</text>
</comment>
<evidence type="ECO:0000256" key="1">
    <source>
        <dbReference type="SAM" id="MobiDB-lite"/>
    </source>
</evidence>
<name>A0AAV7M308_PLEWA</name>
<evidence type="ECO:0000313" key="2">
    <source>
        <dbReference type="EMBL" id="KAJ1097494.1"/>
    </source>
</evidence>
<reference evidence="2" key="1">
    <citation type="journal article" date="2022" name="bioRxiv">
        <title>Sequencing and chromosome-scale assembly of the giantPleurodeles waltlgenome.</title>
        <authorList>
            <person name="Brown T."/>
            <person name="Elewa A."/>
            <person name="Iarovenko S."/>
            <person name="Subramanian E."/>
            <person name="Araus A.J."/>
            <person name="Petzold A."/>
            <person name="Susuki M."/>
            <person name="Suzuki K.-i.T."/>
            <person name="Hayashi T."/>
            <person name="Toyoda A."/>
            <person name="Oliveira C."/>
            <person name="Osipova E."/>
            <person name="Leigh N.D."/>
            <person name="Simon A."/>
            <person name="Yun M.H."/>
        </authorList>
    </citation>
    <scope>NUCLEOTIDE SEQUENCE</scope>
    <source>
        <strain evidence="2">20211129_DDA</strain>
        <tissue evidence="2">Liver</tissue>
    </source>
</reference>